<dbReference type="EMBL" id="JBHSMJ010000037">
    <property type="protein sequence ID" value="MFC5451504.1"/>
    <property type="molecule type" value="Genomic_DNA"/>
</dbReference>
<name>A0ABW0KE53_9BACL</name>
<dbReference type="InterPro" id="IPR036527">
    <property type="entry name" value="SCP2_sterol-bd_dom_sf"/>
</dbReference>
<dbReference type="GO" id="GO:0016746">
    <property type="term" value="F:acyltransferase activity"/>
    <property type="evidence" value="ECO:0007669"/>
    <property type="project" value="UniProtKB-KW"/>
</dbReference>
<keyword evidence="2" id="KW-0808">Transferase</keyword>
<dbReference type="SUPFAM" id="SSF55718">
    <property type="entry name" value="SCP-like"/>
    <property type="match status" value="1"/>
</dbReference>
<sequence length="396" mass="45546">MNEIRTLVKEEFYESTILSEFAFQYELTAEERAERLEGNDNNQVLGYFIDGSLAAKLIIIPLSTWLNGKQFAMGGIAGVATWPEYRRNGMVGQLLGQTLRMMKEAGQTVSFLHPFKFEFYRKFGWETYIEYLKYEIPVDKLPRFQAPEGSSVRRIEKNWELLNPLYEAHAQRYNGMLVRDEAWWNQRYFKSKKGITAIYRDTQGEPKGYVFYQVKERVMTIHEFVYLDEEARRGLWKFLGDHDSMINKVEMNAPKDDELAFLVPDPRFKQEVIPYFSARIVDVAEFVNTYPFAARERAEAIYLKVSDAHAEWNEGVFRLDFTGNGTSAQALKLAEEEIPSGASVVSGSIQALSALLIGYQKAGFLARIGRLQGMPEAIARLEAAIPERVTYLADFF</sequence>
<dbReference type="InterPro" id="IPR051554">
    <property type="entry name" value="Acetyltransferase_Eis"/>
</dbReference>
<reference evidence="3" key="1">
    <citation type="journal article" date="2019" name="Int. J. Syst. Evol. Microbiol.">
        <title>The Global Catalogue of Microorganisms (GCM) 10K type strain sequencing project: providing services to taxonomists for standard genome sequencing and annotation.</title>
        <authorList>
            <consortium name="The Broad Institute Genomics Platform"/>
            <consortium name="The Broad Institute Genome Sequencing Center for Infectious Disease"/>
            <person name="Wu L."/>
            <person name="Ma J."/>
        </authorList>
    </citation>
    <scope>NUCLEOTIDE SEQUENCE [LARGE SCALE GENOMIC DNA]</scope>
    <source>
        <strain evidence="3">KACC 11904</strain>
    </source>
</reference>
<evidence type="ECO:0000313" key="3">
    <source>
        <dbReference type="Proteomes" id="UP001596044"/>
    </source>
</evidence>
<gene>
    <name evidence="2" type="primary">eis</name>
    <name evidence="2" type="ORF">ACFPOG_25200</name>
</gene>
<proteinExistence type="predicted"/>
<comment type="caution">
    <text evidence="2">The sequence shown here is derived from an EMBL/GenBank/DDBJ whole genome shotgun (WGS) entry which is preliminary data.</text>
</comment>
<dbReference type="RefSeq" id="WP_270881400.1">
    <property type="nucleotide sequence ID" value="NZ_JAQFVF010000050.1"/>
</dbReference>
<dbReference type="InterPro" id="IPR041380">
    <property type="entry name" value="Acetyltransf_17"/>
</dbReference>
<dbReference type="Pfam" id="PF13527">
    <property type="entry name" value="Acetyltransf_9"/>
    <property type="match status" value="1"/>
</dbReference>
<protein>
    <submittedName>
        <fullName evidence="2">Enhanced intracellular survival protein Eis</fullName>
        <ecNumber evidence="2">2.3.1.-</ecNumber>
    </submittedName>
</protein>
<dbReference type="PROSITE" id="PS51186">
    <property type="entry name" value="GNAT"/>
    <property type="match status" value="1"/>
</dbReference>
<dbReference type="Gene3D" id="3.40.630.30">
    <property type="match status" value="2"/>
</dbReference>
<dbReference type="Pfam" id="PF13530">
    <property type="entry name" value="SCP2_2"/>
    <property type="match status" value="1"/>
</dbReference>
<dbReference type="PANTHER" id="PTHR37817">
    <property type="entry name" value="N-ACETYLTRANSFERASE EIS"/>
    <property type="match status" value="1"/>
</dbReference>
<dbReference type="InterPro" id="IPR016181">
    <property type="entry name" value="Acyl_CoA_acyltransferase"/>
</dbReference>
<dbReference type="InterPro" id="IPR000182">
    <property type="entry name" value="GNAT_dom"/>
</dbReference>
<evidence type="ECO:0000259" key="1">
    <source>
        <dbReference type="PROSITE" id="PS51186"/>
    </source>
</evidence>
<organism evidence="2 3">
    <name type="scientific">Paenibacillus aestuarii</name>
    <dbReference type="NCBI Taxonomy" id="516965"/>
    <lineage>
        <taxon>Bacteria</taxon>
        <taxon>Bacillati</taxon>
        <taxon>Bacillota</taxon>
        <taxon>Bacilli</taxon>
        <taxon>Bacillales</taxon>
        <taxon>Paenibacillaceae</taxon>
        <taxon>Paenibacillus</taxon>
    </lineage>
</organism>
<keyword evidence="2" id="KW-0012">Acyltransferase</keyword>
<dbReference type="SUPFAM" id="SSF55729">
    <property type="entry name" value="Acyl-CoA N-acyltransferases (Nat)"/>
    <property type="match status" value="1"/>
</dbReference>
<accession>A0ABW0KE53</accession>
<feature type="domain" description="N-acetyltransferase" evidence="1">
    <location>
        <begin position="2"/>
        <end position="147"/>
    </location>
</feature>
<dbReference type="Pfam" id="PF17668">
    <property type="entry name" value="Acetyltransf_17"/>
    <property type="match status" value="1"/>
</dbReference>
<keyword evidence="3" id="KW-1185">Reference proteome</keyword>
<evidence type="ECO:0000313" key="2">
    <source>
        <dbReference type="EMBL" id="MFC5451504.1"/>
    </source>
</evidence>
<dbReference type="InterPro" id="IPR025559">
    <property type="entry name" value="Eis_dom"/>
</dbReference>
<dbReference type="PANTHER" id="PTHR37817:SF1">
    <property type="entry name" value="N-ACETYLTRANSFERASE EIS"/>
    <property type="match status" value="1"/>
</dbReference>
<dbReference type="EC" id="2.3.1.-" evidence="2"/>
<dbReference type="Proteomes" id="UP001596044">
    <property type="component" value="Unassembled WGS sequence"/>
</dbReference>
<dbReference type="Gene3D" id="3.30.1050.10">
    <property type="entry name" value="SCP2 sterol-binding domain"/>
    <property type="match status" value="1"/>
</dbReference>